<evidence type="ECO:0008006" key="3">
    <source>
        <dbReference type="Google" id="ProtNLM"/>
    </source>
</evidence>
<name>S4YF30_SORCE</name>
<dbReference type="Proteomes" id="UP000014803">
    <property type="component" value="Chromosome"/>
</dbReference>
<evidence type="ECO:0000313" key="1">
    <source>
        <dbReference type="EMBL" id="AGP41493.1"/>
    </source>
</evidence>
<gene>
    <name evidence="1" type="ORF">SCE1572_47625</name>
</gene>
<accession>S4YF30</accession>
<dbReference type="HOGENOM" id="CLU_1467305_0_0_7"/>
<organism evidence="1 2">
    <name type="scientific">Sorangium cellulosum So0157-2</name>
    <dbReference type="NCBI Taxonomy" id="1254432"/>
    <lineage>
        <taxon>Bacteria</taxon>
        <taxon>Pseudomonadati</taxon>
        <taxon>Myxococcota</taxon>
        <taxon>Polyangia</taxon>
        <taxon>Polyangiales</taxon>
        <taxon>Polyangiaceae</taxon>
        <taxon>Sorangium</taxon>
    </lineage>
</organism>
<sequence length="184" mass="20594">MFLLGPRTSHADFERFAKAQGWVLHEDRPSKGPKSPYEQIWVTSDQSTAIHYMDDPTPKERFLIVYGRHTGDVAFDVGANLDIETSDDVMDRAVIASTDAERVNVAWQIGVVAKAYDETALDILKSLYDGADDVVRHAVINAVGYRGWPEAMSFLEDVAKDDPSPELRENARAIVEAWREERGG</sequence>
<reference evidence="1 2" key="1">
    <citation type="journal article" date="2013" name="Sci. Rep.">
        <title>Extraordinary expansion of a Sorangium cellulosum genome from an alkaline milieu.</title>
        <authorList>
            <person name="Han K."/>
            <person name="Li Z.F."/>
            <person name="Peng R."/>
            <person name="Zhu L.P."/>
            <person name="Zhou T."/>
            <person name="Wang L.G."/>
            <person name="Li S.G."/>
            <person name="Zhang X.B."/>
            <person name="Hu W."/>
            <person name="Wu Z.H."/>
            <person name="Qin N."/>
            <person name="Li Y.Z."/>
        </authorList>
    </citation>
    <scope>NUCLEOTIDE SEQUENCE [LARGE SCALE GENOMIC DNA]</scope>
    <source>
        <strain evidence="1 2">So0157-2</strain>
    </source>
</reference>
<dbReference type="KEGG" id="scu:SCE1572_47625"/>
<dbReference type="Gene3D" id="1.25.10.10">
    <property type="entry name" value="Leucine-rich Repeat Variant"/>
    <property type="match status" value="1"/>
</dbReference>
<proteinExistence type="predicted"/>
<dbReference type="EMBL" id="CP003969">
    <property type="protein sequence ID" value="AGP41493.1"/>
    <property type="molecule type" value="Genomic_DNA"/>
</dbReference>
<dbReference type="Pfam" id="PF13646">
    <property type="entry name" value="HEAT_2"/>
    <property type="match status" value="1"/>
</dbReference>
<dbReference type="InterPro" id="IPR016024">
    <property type="entry name" value="ARM-type_fold"/>
</dbReference>
<dbReference type="PATRIC" id="fig|1254432.3.peg.10766"/>
<dbReference type="eggNOG" id="COG1413">
    <property type="taxonomic scope" value="Bacteria"/>
</dbReference>
<protein>
    <recommendedName>
        <fullName evidence="3">HEAT repeat domain-containing protein</fullName>
    </recommendedName>
</protein>
<evidence type="ECO:0000313" key="2">
    <source>
        <dbReference type="Proteomes" id="UP000014803"/>
    </source>
</evidence>
<dbReference type="InterPro" id="IPR011989">
    <property type="entry name" value="ARM-like"/>
</dbReference>
<dbReference type="SUPFAM" id="SSF48371">
    <property type="entry name" value="ARM repeat"/>
    <property type="match status" value="1"/>
</dbReference>
<dbReference type="AlphaFoldDB" id="S4YF30"/>